<dbReference type="EMBL" id="JBEDUW010000002">
    <property type="protein sequence ID" value="KAK9942749.1"/>
    <property type="molecule type" value="Genomic_DNA"/>
</dbReference>
<dbReference type="PANTHER" id="PTHR47945:SF6">
    <property type="entry name" value="FERULATE 5-HYDROXYLASE"/>
    <property type="match status" value="1"/>
</dbReference>
<dbReference type="GO" id="GO:0020037">
    <property type="term" value="F:heme binding"/>
    <property type="evidence" value="ECO:0007669"/>
    <property type="project" value="InterPro"/>
</dbReference>
<accession>A0AAW1Y3H6</accession>
<sequence length="180" mass="20331">MDLLLQPMQSLQSSSMLLFLLLLLLVSWIFLLSQLTHRGLAQLAKQYGGLLHLQIGLLHIMVVSTPEMARDILQAQDSIFANRPANVAISYLTYNRADMAFANYGPFWRRMRKICVMNLFSRKRAESWASVREEVEETVQIVAGEIGSPVTLAIWFLLLRGTLPTGLRLALNRTKGKTNS</sequence>
<organism evidence="1 2">
    <name type="scientific">Rubus argutus</name>
    <name type="common">Southern blackberry</name>
    <dbReference type="NCBI Taxonomy" id="59490"/>
    <lineage>
        <taxon>Eukaryota</taxon>
        <taxon>Viridiplantae</taxon>
        <taxon>Streptophyta</taxon>
        <taxon>Embryophyta</taxon>
        <taxon>Tracheophyta</taxon>
        <taxon>Spermatophyta</taxon>
        <taxon>Magnoliopsida</taxon>
        <taxon>eudicotyledons</taxon>
        <taxon>Gunneridae</taxon>
        <taxon>Pentapetalae</taxon>
        <taxon>rosids</taxon>
        <taxon>fabids</taxon>
        <taxon>Rosales</taxon>
        <taxon>Rosaceae</taxon>
        <taxon>Rosoideae</taxon>
        <taxon>Rosoideae incertae sedis</taxon>
        <taxon>Rubus</taxon>
    </lineage>
</organism>
<protein>
    <recommendedName>
        <fullName evidence="3">Cytochrome P450</fullName>
    </recommendedName>
</protein>
<name>A0AAW1Y3H6_RUBAR</name>
<dbReference type="InterPro" id="IPR053062">
    <property type="entry name" value="CYP450_84A"/>
</dbReference>
<gene>
    <name evidence="1" type="ORF">M0R45_008398</name>
</gene>
<dbReference type="AlphaFoldDB" id="A0AAW1Y3H6"/>
<dbReference type="SUPFAM" id="SSF48264">
    <property type="entry name" value="Cytochrome P450"/>
    <property type="match status" value="1"/>
</dbReference>
<dbReference type="Pfam" id="PF00067">
    <property type="entry name" value="p450"/>
    <property type="match status" value="1"/>
</dbReference>
<dbReference type="GO" id="GO:0005506">
    <property type="term" value="F:iron ion binding"/>
    <property type="evidence" value="ECO:0007669"/>
    <property type="project" value="InterPro"/>
</dbReference>
<evidence type="ECO:0000313" key="2">
    <source>
        <dbReference type="Proteomes" id="UP001457282"/>
    </source>
</evidence>
<dbReference type="InterPro" id="IPR036396">
    <property type="entry name" value="Cyt_P450_sf"/>
</dbReference>
<proteinExistence type="predicted"/>
<dbReference type="InterPro" id="IPR001128">
    <property type="entry name" value="Cyt_P450"/>
</dbReference>
<reference evidence="1 2" key="1">
    <citation type="journal article" date="2023" name="G3 (Bethesda)">
        <title>A chromosome-length genome assembly and annotation of blackberry (Rubus argutus, cv. 'Hillquist').</title>
        <authorList>
            <person name="Bruna T."/>
            <person name="Aryal R."/>
            <person name="Dudchenko O."/>
            <person name="Sargent D.J."/>
            <person name="Mead D."/>
            <person name="Buti M."/>
            <person name="Cavallini A."/>
            <person name="Hytonen T."/>
            <person name="Andres J."/>
            <person name="Pham M."/>
            <person name="Weisz D."/>
            <person name="Mascagni F."/>
            <person name="Usai G."/>
            <person name="Natali L."/>
            <person name="Bassil N."/>
            <person name="Fernandez G.E."/>
            <person name="Lomsadze A."/>
            <person name="Armour M."/>
            <person name="Olukolu B."/>
            <person name="Poorten T."/>
            <person name="Britton C."/>
            <person name="Davik J."/>
            <person name="Ashrafi H."/>
            <person name="Aiden E.L."/>
            <person name="Borodovsky M."/>
            <person name="Worthington M."/>
        </authorList>
    </citation>
    <scope>NUCLEOTIDE SEQUENCE [LARGE SCALE GENOMIC DNA]</scope>
    <source>
        <strain evidence="1">PI 553951</strain>
    </source>
</reference>
<keyword evidence="2" id="KW-1185">Reference proteome</keyword>
<comment type="caution">
    <text evidence="1">The sequence shown here is derived from an EMBL/GenBank/DDBJ whole genome shotgun (WGS) entry which is preliminary data.</text>
</comment>
<dbReference type="Proteomes" id="UP001457282">
    <property type="component" value="Unassembled WGS sequence"/>
</dbReference>
<evidence type="ECO:0000313" key="1">
    <source>
        <dbReference type="EMBL" id="KAK9942749.1"/>
    </source>
</evidence>
<evidence type="ECO:0008006" key="3">
    <source>
        <dbReference type="Google" id="ProtNLM"/>
    </source>
</evidence>
<dbReference type="GO" id="GO:0016705">
    <property type="term" value="F:oxidoreductase activity, acting on paired donors, with incorporation or reduction of molecular oxygen"/>
    <property type="evidence" value="ECO:0007669"/>
    <property type="project" value="InterPro"/>
</dbReference>
<dbReference type="Gene3D" id="1.10.630.10">
    <property type="entry name" value="Cytochrome P450"/>
    <property type="match status" value="1"/>
</dbReference>
<dbReference type="PANTHER" id="PTHR47945">
    <property type="entry name" value="CYTOCHROME P450 84A1-RELATED"/>
    <property type="match status" value="1"/>
</dbReference>
<dbReference type="GO" id="GO:0004497">
    <property type="term" value="F:monooxygenase activity"/>
    <property type="evidence" value="ECO:0007669"/>
    <property type="project" value="InterPro"/>
</dbReference>